<dbReference type="RefSeq" id="WP_379982435.1">
    <property type="nucleotide sequence ID" value="NZ_JBHUMO010000058.1"/>
</dbReference>
<dbReference type="GO" id="GO:0008237">
    <property type="term" value="F:metallopeptidase activity"/>
    <property type="evidence" value="ECO:0007669"/>
    <property type="project" value="UniProtKB-KW"/>
</dbReference>
<keyword evidence="3 6" id="KW-0378">Hydrolase</keyword>
<dbReference type="EMBL" id="JBHUMO010000058">
    <property type="protein sequence ID" value="MFD2729718.1"/>
    <property type="molecule type" value="Genomic_DNA"/>
</dbReference>
<name>A0ABW5TKN8_9ENTE</name>
<evidence type="ECO:0000256" key="1">
    <source>
        <dbReference type="ARBA" id="ARBA00022670"/>
    </source>
</evidence>
<dbReference type="Pfam" id="PF00413">
    <property type="entry name" value="Peptidase_M10"/>
    <property type="match status" value="1"/>
</dbReference>
<proteinExistence type="predicted"/>
<organism evidence="6 7">
    <name type="scientific">Enterococcus camelliae</name>
    <dbReference type="NCBI Taxonomy" id="453959"/>
    <lineage>
        <taxon>Bacteria</taxon>
        <taxon>Bacillati</taxon>
        <taxon>Bacillota</taxon>
        <taxon>Bacilli</taxon>
        <taxon>Lactobacillales</taxon>
        <taxon>Enterococcaceae</taxon>
        <taxon>Enterococcus</taxon>
    </lineage>
</organism>
<evidence type="ECO:0000313" key="6">
    <source>
        <dbReference type="EMBL" id="MFD2729718.1"/>
    </source>
</evidence>
<evidence type="ECO:0000313" key="7">
    <source>
        <dbReference type="Proteomes" id="UP001597427"/>
    </source>
</evidence>
<protein>
    <submittedName>
        <fullName evidence="6">Matrixin family metalloprotease</fullName>
        <ecNumber evidence="6">3.4.24.-</ecNumber>
    </submittedName>
</protein>
<dbReference type="Proteomes" id="UP001597427">
    <property type="component" value="Unassembled WGS sequence"/>
</dbReference>
<dbReference type="SUPFAM" id="SSF55486">
    <property type="entry name" value="Metalloproteases ('zincins'), catalytic domain"/>
    <property type="match status" value="1"/>
</dbReference>
<dbReference type="EC" id="3.4.24.-" evidence="6"/>
<keyword evidence="4" id="KW-0862">Zinc</keyword>
<evidence type="ECO:0000256" key="4">
    <source>
        <dbReference type="ARBA" id="ARBA00022833"/>
    </source>
</evidence>
<dbReference type="Gene3D" id="3.40.390.10">
    <property type="entry name" value="Collagenase (Catalytic Domain)"/>
    <property type="match status" value="1"/>
</dbReference>
<keyword evidence="6" id="KW-0482">Metalloprotease</keyword>
<keyword evidence="7" id="KW-1185">Reference proteome</keyword>
<evidence type="ECO:0000256" key="3">
    <source>
        <dbReference type="ARBA" id="ARBA00022801"/>
    </source>
</evidence>
<keyword evidence="1" id="KW-0645">Protease</keyword>
<comment type="caution">
    <text evidence="6">The sequence shown here is derived from an EMBL/GenBank/DDBJ whole genome shotgun (WGS) entry which is preliminary data.</text>
</comment>
<gene>
    <name evidence="6" type="ORF">ACFSR0_09855</name>
</gene>
<keyword evidence="2" id="KW-0479">Metal-binding</keyword>
<feature type="domain" description="Peptidase M10 metallopeptidase" evidence="5">
    <location>
        <begin position="65"/>
        <end position="184"/>
    </location>
</feature>
<evidence type="ECO:0000259" key="5">
    <source>
        <dbReference type="Pfam" id="PF00413"/>
    </source>
</evidence>
<reference evidence="7" key="1">
    <citation type="journal article" date="2019" name="Int. J. Syst. Evol. Microbiol.">
        <title>The Global Catalogue of Microorganisms (GCM) 10K type strain sequencing project: providing services to taxonomists for standard genome sequencing and annotation.</title>
        <authorList>
            <consortium name="The Broad Institute Genomics Platform"/>
            <consortium name="The Broad Institute Genome Sequencing Center for Infectious Disease"/>
            <person name="Wu L."/>
            <person name="Ma J."/>
        </authorList>
    </citation>
    <scope>NUCLEOTIDE SEQUENCE [LARGE SCALE GENOMIC DNA]</scope>
    <source>
        <strain evidence="7">TISTR 932</strain>
    </source>
</reference>
<accession>A0ABW5TKN8</accession>
<evidence type="ECO:0000256" key="2">
    <source>
        <dbReference type="ARBA" id="ARBA00022723"/>
    </source>
</evidence>
<dbReference type="InterPro" id="IPR001818">
    <property type="entry name" value="Pept_M10_metallopeptidase"/>
</dbReference>
<sequence>MGRRIFCKTVWINQEDWREKSMKKMIVTLVLLVMGIFSFSSKANAYVLNSQDVGYTCQYQNLSSGSGYTTHLNKATAWNYSGAKVYVKSSSSGYINIYQGVVNTDNGNYGVCYYNNSRQSDIRYYRAFINASSAVRNETVVHEVGHALGLSHTQAANNSKAVMRATGFNNKAYPLADDKAGMNAKY</sequence>
<dbReference type="InterPro" id="IPR024079">
    <property type="entry name" value="MetalloPept_cat_dom_sf"/>
</dbReference>